<evidence type="ECO:0000313" key="4">
    <source>
        <dbReference type="Proteomes" id="UP000034403"/>
    </source>
</evidence>
<name>A0A0G1U4T4_9BACT</name>
<proteinExistence type="predicted"/>
<dbReference type="PANTHER" id="PTHR30319:SF1">
    <property type="entry name" value="TRANSCRIPTIONAL REPRESSOR PAAX"/>
    <property type="match status" value="1"/>
</dbReference>
<dbReference type="Gene3D" id="1.20.58.1460">
    <property type="match status" value="1"/>
</dbReference>
<comment type="caution">
    <text evidence="3">The sequence shown here is derived from an EMBL/GenBank/DDBJ whole genome shotgun (WGS) entry which is preliminary data.</text>
</comment>
<evidence type="ECO:0000259" key="2">
    <source>
        <dbReference type="Pfam" id="PF20803"/>
    </source>
</evidence>
<sequence length="290" mass="33482">MRKLLRPSDVLLLGLSGIMDIFEDIKDPLGIMATGSKNLYGWVPERYRKHNFSRVVDRQLRTGDIEKVVKGNQVFLRLTSAGKERIIRDFPMLSMAEKPWDRRWRMVMFDIAEIDKKVRDALRYKLQQLGFGMLQESVWITPYDISMDVREFLEQYDLGDVAFVLEVSDILAGNIDALVKNIWHLDDLANEYTDIIDEATQLQGMYVAIRGRGVQHTGAHTHIQENQKKEGRYDVKNVIGKNDVEKKVREIRERYVAAVLSDPCLPKELLGNDWPGPAARRAVEGLKRLR</sequence>
<feature type="domain" description="Transcriptional repressor PaaX-like central Cas2-like" evidence="2">
    <location>
        <begin position="98"/>
        <end position="168"/>
    </location>
</feature>
<reference evidence="3 4" key="1">
    <citation type="journal article" date="2015" name="Nature">
        <title>rRNA introns, odd ribosomes, and small enigmatic genomes across a large radiation of phyla.</title>
        <authorList>
            <person name="Brown C.T."/>
            <person name="Hug L.A."/>
            <person name="Thomas B.C."/>
            <person name="Sharon I."/>
            <person name="Castelle C.J."/>
            <person name="Singh A."/>
            <person name="Wilkins M.J."/>
            <person name="Williams K.H."/>
            <person name="Banfield J.F."/>
        </authorList>
    </citation>
    <scope>NUCLEOTIDE SEQUENCE [LARGE SCALE GENOMIC DNA]</scope>
</reference>
<dbReference type="Pfam" id="PF20803">
    <property type="entry name" value="PaaX_M"/>
    <property type="match status" value="1"/>
</dbReference>
<dbReference type="InterPro" id="IPR013225">
    <property type="entry name" value="PaaX_C"/>
</dbReference>
<gene>
    <name evidence="3" type="ORF">UY20_C0017G0002</name>
</gene>
<evidence type="ECO:0000313" key="3">
    <source>
        <dbReference type="EMBL" id="KKU89074.1"/>
    </source>
</evidence>
<organism evidence="3 4">
    <name type="scientific">Candidatus Yanofskybacteria bacterium GW2011_GWA1_48_10</name>
    <dbReference type="NCBI Taxonomy" id="1619022"/>
    <lineage>
        <taxon>Bacteria</taxon>
        <taxon>Candidatus Yanofskyibacteriota</taxon>
    </lineage>
</organism>
<evidence type="ECO:0000259" key="1">
    <source>
        <dbReference type="Pfam" id="PF08223"/>
    </source>
</evidence>
<protein>
    <submittedName>
        <fullName evidence="3">Repressor</fullName>
    </submittedName>
</protein>
<accession>A0A0G1U4T4</accession>
<dbReference type="InterPro" id="IPR048846">
    <property type="entry name" value="PaaX-like_central"/>
</dbReference>
<dbReference type="GO" id="GO:0006351">
    <property type="term" value="P:DNA-templated transcription"/>
    <property type="evidence" value="ECO:0007669"/>
    <property type="project" value="TreeGrafter"/>
</dbReference>
<feature type="domain" description="Transcriptional repressor PaaX-like C-terminal" evidence="1">
    <location>
        <begin position="255"/>
        <end position="286"/>
    </location>
</feature>
<dbReference type="EMBL" id="LCPC01000017">
    <property type="protein sequence ID" value="KKU89074.1"/>
    <property type="molecule type" value="Genomic_DNA"/>
</dbReference>
<dbReference type="Gene3D" id="3.30.70.2650">
    <property type="match status" value="1"/>
</dbReference>
<dbReference type="PANTHER" id="PTHR30319">
    <property type="entry name" value="PHENYLACETIC ACID REGULATOR-RELATED TRANSCRIPTIONAL REPRESSOR"/>
    <property type="match status" value="1"/>
</dbReference>
<dbReference type="AlphaFoldDB" id="A0A0G1U4T4"/>
<dbReference type="Proteomes" id="UP000034403">
    <property type="component" value="Unassembled WGS sequence"/>
</dbReference>
<dbReference type="Pfam" id="PF08223">
    <property type="entry name" value="PaaX_C"/>
    <property type="match status" value="1"/>
</dbReference>